<feature type="transmembrane region" description="Helical" evidence="1">
    <location>
        <begin position="17"/>
        <end position="37"/>
    </location>
</feature>
<dbReference type="EMBL" id="NHRY01000223">
    <property type="protein sequence ID" value="PPQ29641.1"/>
    <property type="molecule type" value="Genomic_DNA"/>
</dbReference>
<dbReference type="Proteomes" id="UP000239724">
    <property type="component" value="Unassembled WGS sequence"/>
</dbReference>
<dbReference type="AlphaFoldDB" id="A0A2S6N4U2"/>
<evidence type="ECO:0000313" key="2">
    <source>
        <dbReference type="EMBL" id="PPQ29641.1"/>
    </source>
</evidence>
<dbReference type="RefSeq" id="WP_146101879.1">
    <property type="nucleotide sequence ID" value="NZ_NHRY01000223.1"/>
</dbReference>
<reference evidence="2 3" key="1">
    <citation type="journal article" date="2018" name="Arch. Microbiol.">
        <title>New insights into the metabolic potential of the phototrophic purple bacterium Rhodopila globiformis DSM 161(T) from its draft genome sequence and evidence for a vanadium-dependent nitrogenase.</title>
        <authorList>
            <person name="Imhoff J.F."/>
            <person name="Rahn T."/>
            <person name="Kunzel S."/>
            <person name="Neulinger S.C."/>
        </authorList>
    </citation>
    <scope>NUCLEOTIDE SEQUENCE [LARGE SCALE GENOMIC DNA]</scope>
    <source>
        <strain evidence="2 3">DSM 161</strain>
    </source>
</reference>
<feature type="non-terminal residue" evidence="2">
    <location>
        <position position="151"/>
    </location>
</feature>
<organism evidence="2 3">
    <name type="scientific">Rhodopila globiformis</name>
    <name type="common">Rhodopseudomonas globiformis</name>
    <dbReference type="NCBI Taxonomy" id="1071"/>
    <lineage>
        <taxon>Bacteria</taxon>
        <taxon>Pseudomonadati</taxon>
        <taxon>Pseudomonadota</taxon>
        <taxon>Alphaproteobacteria</taxon>
        <taxon>Acetobacterales</taxon>
        <taxon>Acetobacteraceae</taxon>
        <taxon>Rhodopila</taxon>
    </lineage>
</organism>
<keyword evidence="3" id="KW-1185">Reference proteome</keyword>
<keyword evidence="1" id="KW-0472">Membrane</keyword>
<sequence length="151" mass="15603">MSDTAAPTSADPPADPLTTVVIAFLAPMFLWAGDLALARAAAIETLAAYSVASHRSLIAAAKVIAFDLATLCSLSQSMAEDIAVVLALRLRGNANSMDRAAERNRQALETAERAAALAAKTAHCTEEAAAAAAEARQAVRDAKARTRAMPA</sequence>
<proteinExistence type="predicted"/>
<evidence type="ECO:0000313" key="3">
    <source>
        <dbReference type="Proteomes" id="UP000239724"/>
    </source>
</evidence>
<protein>
    <submittedName>
        <fullName evidence="2">Uncharacterized protein</fullName>
    </submittedName>
</protein>
<keyword evidence="1" id="KW-0812">Transmembrane</keyword>
<accession>A0A2S6N4U2</accession>
<name>A0A2S6N4U2_RHOGL</name>
<comment type="caution">
    <text evidence="2">The sequence shown here is derived from an EMBL/GenBank/DDBJ whole genome shotgun (WGS) entry which is preliminary data.</text>
</comment>
<dbReference type="OrthoDB" id="7291482at2"/>
<gene>
    <name evidence="2" type="ORF">CCS01_20820</name>
</gene>
<evidence type="ECO:0000256" key="1">
    <source>
        <dbReference type="SAM" id="Phobius"/>
    </source>
</evidence>
<keyword evidence="1" id="KW-1133">Transmembrane helix</keyword>